<comment type="caution">
    <text evidence="2">The sequence shown here is derived from an EMBL/GenBank/DDBJ whole genome shotgun (WGS) entry which is preliminary data.</text>
</comment>
<evidence type="ECO:0000313" key="2">
    <source>
        <dbReference type="EMBL" id="MBB4041660.1"/>
    </source>
</evidence>
<organism evidence="2 3">
    <name type="scientific">Microvirga flocculans</name>
    <dbReference type="NCBI Taxonomy" id="217168"/>
    <lineage>
        <taxon>Bacteria</taxon>
        <taxon>Pseudomonadati</taxon>
        <taxon>Pseudomonadota</taxon>
        <taxon>Alphaproteobacteria</taxon>
        <taxon>Hyphomicrobiales</taxon>
        <taxon>Methylobacteriaceae</taxon>
        <taxon>Microvirga</taxon>
    </lineage>
</organism>
<dbReference type="Pfam" id="PF06527">
    <property type="entry name" value="TniQ"/>
    <property type="match status" value="1"/>
</dbReference>
<dbReference type="RefSeq" id="WP_027316121.1">
    <property type="nucleotide sequence ID" value="NZ_JACIDC010000013.1"/>
</dbReference>
<reference evidence="2 3" key="1">
    <citation type="submission" date="2020-08" db="EMBL/GenBank/DDBJ databases">
        <title>Genomic Encyclopedia of Type Strains, Phase IV (KMG-IV): sequencing the most valuable type-strain genomes for metagenomic binning, comparative biology and taxonomic classification.</title>
        <authorList>
            <person name="Goeker M."/>
        </authorList>
    </citation>
    <scope>NUCLEOTIDE SEQUENCE [LARGE SCALE GENOMIC DNA]</scope>
    <source>
        <strain evidence="2 3">DSM 15743</strain>
    </source>
</reference>
<dbReference type="AlphaFoldDB" id="A0A7W6IHL4"/>
<dbReference type="Proteomes" id="UP000519439">
    <property type="component" value="Unassembled WGS sequence"/>
</dbReference>
<evidence type="ECO:0000313" key="3">
    <source>
        <dbReference type="Proteomes" id="UP000519439"/>
    </source>
</evidence>
<accession>A0A7W6IHL4</accession>
<proteinExistence type="predicted"/>
<protein>
    <recommendedName>
        <fullName evidence="1">TniQ domain-containing protein</fullName>
    </recommendedName>
</protein>
<evidence type="ECO:0000259" key="1">
    <source>
        <dbReference type="Pfam" id="PF06527"/>
    </source>
</evidence>
<name>A0A7W6IHL4_9HYPH</name>
<dbReference type="InterPro" id="IPR009492">
    <property type="entry name" value="TniQ"/>
</dbReference>
<dbReference type="EMBL" id="JACIDC010000013">
    <property type="protein sequence ID" value="MBB4041660.1"/>
    <property type="molecule type" value="Genomic_DNA"/>
</dbReference>
<gene>
    <name evidence="2" type="ORF">GGR34_003338</name>
</gene>
<sequence>MHHPLRPVLFPVRPHPGESLASLLARTADSNNYDNAGWLVDVIGATRRQHLWTAANVEAAARLLGLAADDVASRAYLRKGEVRNFLGHRLRDRALEKEAYKHCPKCLADHGYHRATFDLVAIDACPRHECRLASACHRCGKPYLRSQLLFECYACKADRRNAPVQAVPPERLQGTAWLARLAGFGAIRWQDVPAALAHLSLDELSELLITLGALDLGVSLSGGAYTAIRRAGDKFAVLQAGYDAVSVWPEGFRAFLREVSARNNARRRRGSPGDLGRLWSIVSSEEREPWLTLRHQVAAYIAGEWSGIVTGPTAATVEQWLGQPLPYVPLEELRARVGRSERVWNALVLSGIVKTHRAREPGGRRVVALDRASLDAVCPSGQPLIGLKEMALHVGLPFKLAQRLVAAGVIPPLLGPSRSGAARLKNHFFARPQIDAFVQGLIASPRIDSTRLNKTWSFKSLMKAQEAAGVDPADVLAAIRNRRLPAFSTSGASEGLGGLAFDGTQARRLLAELQEAGSGDVVSVAWACRLLGVHSSVVHALVKAGHLDRMGSGKWIRLSRRSVEAFNAEWIACQHVAPNHKVTSLALNRALLKVEGIGVLPVAARHRSPFYRRADIARLPLVDLLQRPRKRPRHQPSDRKR</sequence>
<keyword evidence="3" id="KW-1185">Reference proteome</keyword>
<feature type="domain" description="TniQ" evidence="1">
    <location>
        <begin position="12"/>
        <end position="132"/>
    </location>
</feature>